<comment type="caution">
    <text evidence="4">The sequence shown here is derived from an EMBL/GenBank/DDBJ whole genome shotgun (WGS) entry which is preliminary data.</text>
</comment>
<sequence length="251" mass="28081">MVELSISEVAERAGVSARMLRHYDKLGLFRPTRVSGNGYRWYDRRSLPRLQRIVALRRAGLGLEAIAEIVADEESELEALRRHLVGLRAERDRLDSLIESIAGLIDELDRVGSEVPGRARFEQEKEAFAQRLEQRYGPEAGAALRNDPLGPLTDADVAHTTAVMRQLLTRFADLMTQGLPPDSAPVRALVRQHHDLTTRYWSADLASYRRLGALLETDPLQCGITGAVDPGLPAWIARAIEAYVDRRQPLN</sequence>
<dbReference type="Gene3D" id="1.10.490.50">
    <property type="entry name" value="Antibiotic binding domain of TipA-like multidrug resistance regulators"/>
    <property type="match status" value="1"/>
</dbReference>
<dbReference type="Gene3D" id="1.10.1660.10">
    <property type="match status" value="1"/>
</dbReference>
<dbReference type="PANTHER" id="PTHR30204:SF97">
    <property type="entry name" value="MERR FAMILY REGULATORY PROTEIN"/>
    <property type="match status" value="1"/>
</dbReference>
<dbReference type="Pfam" id="PF13411">
    <property type="entry name" value="MerR_1"/>
    <property type="match status" value="1"/>
</dbReference>
<dbReference type="SMART" id="SM00422">
    <property type="entry name" value="HTH_MERR"/>
    <property type="match status" value="1"/>
</dbReference>
<dbReference type="InterPro" id="IPR012925">
    <property type="entry name" value="TipAS_dom"/>
</dbReference>
<dbReference type="OrthoDB" id="9809391at2"/>
<dbReference type="InterPro" id="IPR047057">
    <property type="entry name" value="MerR_fam"/>
</dbReference>
<evidence type="ECO:0000256" key="2">
    <source>
        <dbReference type="SAM" id="Coils"/>
    </source>
</evidence>
<dbReference type="GO" id="GO:0003677">
    <property type="term" value="F:DNA binding"/>
    <property type="evidence" value="ECO:0007669"/>
    <property type="project" value="UniProtKB-KW"/>
</dbReference>
<feature type="coiled-coil region" evidence="2">
    <location>
        <begin position="63"/>
        <end position="107"/>
    </location>
</feature>
<evidence type="ECO:0000256" key="1">
    <source>
        <dbReference type="ARBA" id="ARBA00023125"/>
    </source>
</evidence>
<dbReference type="PROSITE" id="PS00552">
    <property type="entry name" value="HTH_MERR_1"/>
    <property type="match status" value="1"/>
</dbReference>
<dbReference type="InterPro" id="IPR000551">
    <property type="entry name" value="MerR-type_HTH_dom"/>
</dbReference>
<dbReference type="EMBL" id="RQYT01000007">
    <property type="protein sequence ID" value="RRD50293.1"/>
    <property type="molecule type" value="Genomic_DNA"/>
</dbReference>
<accession>A0A3P1X0Q8</accession>
<evidence type="ECO:0000259" key="3">
    <source>
        <dbReference type="PROSITE" id="PS50937"/>
    </source>
</evidence>
<dbReference type="PROSITE" id="PS50937">
    <property type="entry name" value="HTH_MERR_2"/>
    <property type="match status" value="1"/>
</dbReference>
<dbReference type="RefSeq" id="WP_125227348.1">
    <property type="nucleotide sequence ID" value="NZ_RQYT01000007.1"/>
</dbReference>
<dbReference type="GO" id="GO:0003700">
    <property type="term" value="F:DNA-binding transcription factor activity"/>
    <property type="evidence" value="ECO:0007669"/>
    <property type="project" value="InterPro"/>
</dbReference>
<dbReference type="PRINTS" id="PR00040">
    <property type="entry name" value="HTHMERR"/>
</dbReference>
<organism evidence="4 5">
    <name type="scientific">Arachnia propionica</name>
    <dbReference type="NCBI Taxonomy" id="1750"/>
    <lineage>
        <taxon>Bacteria</taxon>
        <taxon>Bacillati</taxon>
        <taxon>Actinomycetota</taxon>
        <taxon>Actinomycetes</taxon>
        <taxon>Propionibacteriales</taxon>
        <taxon>Propionibacteriaceae</taxon>
        <taxon>Arachnia</taxon>
    </lineage>
</organism>
<dbReference type="PANTHER" id="PTHR30204">
    <property type="entry name" value="REDOX-CYCLING DRUG-SENSING TRANSCRIPTIONAL ACTIVATOR SOXR"/>
    <property type="match status" value="1"/>
</dbReference>
<evidence type="ECO:0000313" key="4">
    <source>
        <dbReference type="EMBL" id="RRD50293.1"/>
    </source>
</evidence>
<dbReference type="Proteomes" id="UP000280935">
    <property type="component" value="Unassembled WGS sequence"/>
</dbReference>
<protein>
    <submittedName>
        <fullName evidence="4">MerR family transcriptional regulator</fullName>
    </submittedName>
</protein>
<dbReference type="InterPro" id="IPR036244">
    <property type="entry name" value="TipA-like_antibiotic-bd"/>
</dbReference>
<dbReference type="SUPFAM" id="SSF89082">
    <property type="entry name" value="Antibiotic binding domain of TipA-like multidrug resistance regulators"/>
    <property type="match status" value="1"/>
</dbReference>
<gene>
    <name evidence="4" type="ORF">EII35_04895</name>
</gene>
<dbReference type="InterPro" id="IPR009061">
    <property type="entry name" value="DNA-bd_dom_put_sf"/>
</dbReference>
<dbReference type="Pfam" id="PF07739">
    <property type="entry name" value="TipAS"/>
    <property type="match status" value="1"/>
</dbReference>
<reference evidence="4 5" key="1">
    <citation type="submission" date="2018-11" db="EMBL/GenBank/DDBJ databases">
        <title>Genomes From Bacteria Associated with the Canine Oral Cavity: a Test Case for Automated Genome-Based Taxonomic Assignment.</title>
        <authorList>
            <person name="Coil D.A."/>
            <person name="Jospin G."/>
            <person name="Darling A.E."/>
            <person name="Wallis C."/>
            <person name="Davis I.J."/>
            <person name="Harris S."/>
            <person name="Eisen J.A."/>
            <person name="Holcombe L.J."/>
            <person name="O'Flynn C."/>
        </authorList>
    </citation>
    <scope>NUCLEOTIDE SEQUENCE [LARGE SCALE GENOMIC DNA]</scope>
    <source>
        <strain evidence="4 5">OH2822_COT-296</strain>
    </source>
</reference>
<name>A0A3P1X0Q8_9ACTN</name>
<dbReference type="AlphaFoldDB" id="A0A3P1X0Q8"/>
<keyword evidence="2" id="KW-0175">Coiled coil</keyword>
<dbReference type="CDD" id="cd01106">
    <property type="entry name" value="HTH_TipAL-Mta"/>
    <property type="match status" value="1"/>
</dbReference>
<proteinExistence type="predicted"/>
<dbReference type="SUPFAM" id="SSF46955">
    <property type="entry name" value="Putative DNA-binding domain"/>
    <property type="match status" value="1"/>
</dbReference>
<feature type="domain" description="HTH merR-type" evidence="3">
    <location>
        <begin position="3"/>
        <end position="72"/>
    </location>
</feature>
<evidence type="ECO:0000313" key="5">
    <source>
        <dbReference type="Proteomes" id="UP000280935"/>
    </source>
</evidence>
<keyword evidence="1" id="KW-0238">DNA-binding</keyword>